<dbReference type="InterPro" id="IPR011037">
    <property type="entry name" value="Pyrv_Knase-like_insert_dom_sf"/>
</dbReference>
<dbReference type="FunFam" id="3.20.20.60:FF:000025">
    <property type="entry name" value="Pyruvate kinase"/>
    <property type="match status" value="1"/>
</dbReference>
<name>A0A9P0BLB1_BRAAE</name>
<keyword evidence="11 15" id="KW-0460">Magnesium</keyword>
<evidence type="ECO:0000256" key="8">
    <source>
        <dbReference type="ARBA" id="ARBA00022741"/>
    </source>
</evidence>
<dbReference type="OrthoDB" id="108365at2759"/>
<evidence type="ECO:0000256" key="1">
    <source>
        <dbReference type="ARBA" id="ARBA00001946"/>
    </source>
</evidence>
<evidence type="ECO:0000313" key="19">
    <source>
        <dbReference type="Proteomes" id="UP001154078"/>
    </source>
</evidence>
<dbReference type="GO" id="GO:0030955">
    <property type="term" value="F:potassium ion binding"/>
    <property type="evidence" value="ECO:0007669"/>
    <property type="project" value="InterPro"/>
</dbReference>
<dbReference type="FunFam" id="2.40.33.10:FF:000023">
    <property type="entry name" value="Pyruvate kinase PKM"/>
    <property type="match status" value="1"/>
</dbReference>
<keyword evidence="7" id="KW-0479">Metal-binding</keyword>
<keyword evidence="12" id="KW-0630">Potassium</keyword>
<organism evidence="18 19">
    <name type="scientific">Brassicogethes aeneus</name>
    <name type="common">Rape pollen beetle</name>
    <name type="synonym">Meligethes aeneus</name>
    <dbReference type="NCBI Taxonomy" id="1431903"/>
    <lineage>
        <taxon>Eukaryota</taxon>
        <taxon>Metazoa</taxon>
        <taxon>Ecdysozoa</taxon>
        <taxon>Arthropoda</taxon>
        <taxon>Hexapoda</taxon>
        <taxon>Insecta</taxon>
        <taxon>Pterygota</taxon>
        <taxon>Neoptera</taxon>
        <taxon>Endopterygota</taxon>
        <taxon>Coleoptera</taxon>
        <taxon>Polyphaga</taxon>
        <taxon>Cucujiformia</taxon>
        <taxon>Nitidulidae</taxon>
        <taxon>Meligethinae</taxon>
        <taxon>Brassicogethes</taxon>
    </lineage>
</organism>
<dbReference type="FunFam" id="3.40.1380.20:FF:000001">
    <property type="entry name" value="Pyruvate kinase"/>
    <property type="match status" value="1"/>
</dbReference>
<dbReference type="InterPro" id="IPR036918">
    <property type="entry name" value="Pyrv_Knase_C_sf"/>
</dbReference>
<evidence type="ECO:0000256" key="9">
    <source>
        <dbReference type="ARBA" id="ARBA00022777"/>
    </source>
</evidence>
<keyword evidence="19" id="KW-1185">Reference proteome</keyword>
<dbReference type="Proteomes" id="UP001154078">
    <property type="component" value="Chromosome 9"/>
</dbReference>
<keyword evidence="8" id="KW-0547">Nucleotide-binding</keyword>
<evidence type="ECO:0000256" key="15">
    <source>
        <dbReference type="RuleBase" id="RU000504"/>
    </source>
</evidence>
<evidence type="ECO:0000256" key="3">
    <source>
        <dbReference type="ARBA" id="ARBA00004997"/>
    </source>
</evidence>
<dbReference type="GO" id="GO:0004743">
    <property type="term" value="F:pyruvate kinase activity"/>
    <property type="evidence" value="ECO:0007669"/>
    <property type="project" value="UniProtKB-EC"/>
</dbReference>
<comment type="catalytic activity">
    <reaction evidence="15">
        <text>pyruvate + ATP = phosphoenolpyruvate + ADP + H(+)</text>
        <dbReference type="Rhea" id="RHEA:18157"/>
        <dbReference type="ChEBI" id="CHEBI:15361"/>
        <dbReference type="ChEBI" id="CHEBI:15378"/>
        <dbReference type="ChEBI" id="CHEBI:30616"/>
        <dbReference type="ChEBI" id="CHEBI:58702"/>
        <dbReference type="ChEBI" id="CHEBI:456216"/>
        <dbReference type="EC" id="2.7.1.40"/>
    </reaction>
</comment>
<evidence type="ECO:0000259" key="16">
    <source>
        <dbReference type="Pfam" id="PF00224"/>
    </source>
</evidence>
<dbReference type="EC" id="2.7.1.40" evidence="5 15"/>
<evidence type="ECO:0000256" key="5">
    <source>
        <dbReference type="ARBA" id="ARBA00012142"/>
    </source>
</evidence>
<keyword evidence="14" id="KW-0670">Pyruvate</keyword>
<dbReference type="InterPro" id="IPR015813">
    <property type="entry name" value="Pyrv/PenolPyrv_kinase-like_dom"/>
</dbReference>
<evidence type="ECO:0000256" key="13">
    <source>
        <dbReference type="ARBA" id="ARBA00023152"/>
    </source>
</evidence>
<keyword evidence="13 15" id="KW-0324">Glycolysis</keyword>
<dbReference type="SUPFAM" id="SSF50800">
    <property type="entry name" value="PK beta-barrel domain-like"/>
    <property type="match status" value="1"/>
</dbReference>
<keyword evidence="9 15" id="KW-0418">Kinase</keyword>
<dbReference type="NCBIfam" id="TIGR01064">
    <property type="entry name" value="pyruv_kin"/>
    <property type="match status" value="1"/>
</dbReference>
<dbReference type="InterPro" id="IPR015793">
    <property type="entry name" value="Pyrv_Knase_brl"/>
</dbReference>
<comment type="similarity">
    <text evidence="4 15">Belongs to the pyruvate kinase family.</text>
</comment>
<dbReference type="Gene3D" id="2.40.33.10">
    <property type="entry name" value="PK beta-barrel domain-like"/>
    <property type="match status" value="1"/>
</dbReference>
<keyword evidence="6 15" id="KW-0808">Transferase</keyword>
<dbReference type="EMBL" id="OV121140">
    <property type="protein sequence ID" value="CAH0564198.1"/>
    <property type="molecule type" value="Genomic_DNA"/>
</dbReference>
<evidence type="ECO:0000256" key="2">
    <source>
        <dbReference type="ARBA" id="ARBA00001958"/>
    </source>
</evidence>
<sequence>MVWPTVLDGKVDDMASEDVKPQQLEANEAKTLLEHTCALNVMSKAQSTRMTGIICTIGPASKEPEFLVKMMEQGMNIARMNFSHGTHEYHGETLKNCRQAAEMYSTKIGYVYPLAIALDTKGPEIRTGLLEGGGSAEVELKKGNTITLTTDKAYQDKGNADIVYIDYDNIVKIVQPGNRVFVDDGLMSLICKENKGNSLVCTIENGGMLGSKKGCNLPGLPVDLPAISEKDKSDLQWGVEQGVDMIFASFIRDGQALADIRDVLGEKGKDIKIISKIECQQALVCIDEIIEASDGIMLARGDLGIEIPTEKVFIAQKSIIAKCNKVGKPVTCATQMLESMTHKPRPTRAEASDVANAVLDGSDTVMLSGETAKGDYPLECIATQASVAKEAESTVWHNALLEDLLDVTPYPVDAAQAIAIAAVQASLKCCATAIIVITTTGRSAYLVAKFRPRCPILAVTRNEWVARQSHLYRSVIPVIFDKPRNENWVQDVESRVEFGINFGKTFAVINPGDSVVVVKNWCKEALFTNTVKIVTIEGGPVNGKGAGEGQGCKCKENIC</sequence>
<comment type="cofactor">
    <cofactor evidence="1">
        <name>Mg(2+)</name>
        <dbReference type="ChEBI" id="CHEBI:18420"/>
    </cofactor>
</comment>
<proteinExistence type="inferred from homology"/>
<evidence type="ECO:0000259" key="17">
    <source>
        <dbReference type="Pfam" id="PF02887"/>
    </source>
</evidence>
<dbReference type="CDD" id="cd00288">
    <property type="entry name" value="Pyruvate_Kinase"/>
    <property type="match status" value="1"/>
</dbReference>
<evidence type="ECO:0000256" key="14">
    <source>
        <dbReference type="ARBA" id="ARBA00023317"/>
    </source>
</evidence>
<evidence type="ECO:0000256" key="6">
    <source>
        <dbReference type="ARBA" id="ARBA00022679"/>
    </source>
</evidence>
<dbReference type="SUPFAM" id="SSF51621">
    <property type="entry name" value="Phosphoenolpyruvate/pyruvate domain"/>
    <property type="match status" value="1"/>
</dbReference>
<feature type="domain" description="Pyruvate kinase C-terminal" evidence="17">
    <location>
        <begin position="416"/>
        <end position="534"/>
    </location>
</feature>
<dbReference type="GO" id="GO:0016301">
    <property type="term" value="F:kinase activity"/>
    <property type="evidence" value="ECO:0007669"/>
    <property type="project" value="UniProtKB-KW"/>
</dbReference>
<dbReference type="NCBIfam" id="NF004978">
    <property type="entry name" value="PRK06354.1"/>
    <property type="match status" value="1"/>
</dbReference>
<dbReference type="GO" id="GO:0005524">
    <property type="term" value="F:ATP binding"/>
    <property type="evidence" value="ECO:0007669"/>
    <property type="project" value="UniProtKB-KW"/>
</dbReference>
<evidence type="ECO:0000256" key="12">
    <source>
        <dbReference type="ARBA" id="ARBA00022958"/>
    </source>
</evidence>
<dbReference type="NCBIfam" id="NF004491">
    <property type="entry name" value="PRK05826.1"/>
    <property type="match status" value="1"/>
</dbReference>
<dbReference type="InterPro" id="IPR040442">
    <property type="entry name" value="Pyrv_kinase-like_dom_sf"/>
</dbReference>
<evidence type="ECO:0000256" key="11">
    <source>
        <dbReference type="ARBA" id="ARBA00022842"/>
    </source>
</evidence>
<comment type="pathway">
    <text evidence="3 15">Carbohydrate degradation; glycolysis; pyruvate from D-glyceraldehyde 3-phosphate: step 5/5.</text>
</comment>
<accession>A0A9P0BLB1</accession>
<keyword evidence="10" id="KW-0067">ATP-binding</keyword>
<dbReference type="GO" id="GO:0000287">
    <property type="term" value="F:magnesium ion binding"/>
    <property type="evidence" value="ECO:0007669"/>
    <property type="project" value="InterPro"/>
</dbReference>
<dbReference type="Gene3D" id="3.20.20.60">
    <property type="entry name" value="Phosphoenolpyruvate-binding domains"/>
    <property type="match status" value="1"/>
</dbReference>
<dbReference type="InterPro" id="IPR015806">
    <property type="entry name" value="Pyrv_Knase_insert_dom_sf"/>
</dbReference>
<dbReference type="PRINTS" id="PR01050">
    <property type="entry name" value="PYRUVTKNASE"/>
</dbReference>
<gene>
    <name evidence="18" type="ORF">MELIAE_LOCUS12802</name>
</gene>
<dbReference type="AlphaFoldDB" id="A0A9P0BLB1"/>
<dbReference type="InterPro" id="IPR015795">
    <property type="entry name" value="Pyrv_Knase_C"/>
</dbReference>
<reference evidence="18" key="1">
    <citation type="submission" date="2021-12" db="EMBL/GenBank/DDBJ databases">
        <authorList>
            <person name="King R."/>
        </authorList>
    </citation>
    <scope>NUCLEOTIDE SEQUENCE</scope>
</reference>
<dbReference type="SUPFAM" id="SSF52935">
    <property type="entry name" value="PK C-terminal domain-like"/>
    <property type="match status" value="1"/>
</dbReference>
<dbReference type="InterPro" id="IPR001697">
    <property type="entry name" value="Pyr_Knase"/>
</dbReference>
<comment type="cofactor">
    <cofactor evidence="2">
        <name>K(+)</name>
        <dbReference type="ChEBI" id="CHEBI:29103"/>
    </cofactor>
</comment>
<evidence type="ECO:0000256" key="7">
    <source>
        <dbReference type="ARBA" id="ARBA00022723"/>
    </source>
</evidence>
<protein>
    <recommendedName>
        <fullName evidence="5 15">Pyruvate kinase</fullName>
        <ecNumber evidence="5 15">2.7.1.40</ecNumber>
    </recommendedName>
</protein>
<feature type="domain" description="Pyruvate kinase barrel" evidence="16">
    <location>
        <begin position="49"/>
        <end position="381"/>
    </location>
</feature>
<evidence type="ECO:0000256" key="10">
    <source>
        <dbReference type="ARBA" id="ARBA00022840"/>
    </source>
</evidence>
<dbReference type="PANTHER" id="PTHR11817">
    <property type="entry name" value="PYRUVATE KINASE"/>
    <property type="match status" value="1"/>
</dbReference>
<dbReference type="Pfam" id="PF00224">
    <property type="entry name" value="PK"/>
    <property type="match status" value="1"/>
</dbReference>
<dbReference type="Pfam" id="PF02887">
    <property type="entry name" value="PK_C"/>
    <property type="match status" value="1"/>
</dbReference>
<evidence type="ECO:0000256" key="4">
    <source>
        <dbReference type="ARBA" id="ARBA00008663"/>
    </source>
</evidence>
<evidence type="ECO:0000313" key="18">
    <source>
        <dbReference type="EMBL" id="CAH0564198.1"/>
    </source>
</evidence>
<dbReference type="Gene3D" id="3.40.1380.20">
    <property type="entry name" value="Pyruvate kinase, C-terminal domain"/>
    <property type="match status" value="1"/>
</dbReference>